<evidence type="ECO:0000256" key="4">
    <source>
        <dbReference type="ARBA" id="ARBA00023163"/>
    </source>
</evidence>
<evidence type="ECO:0000256" key="3">
    <source>
        <dbReference type="ARBA" id="ARBA00023015"/>
    </source>
</evidence>
<dbReference type="InterPro" id="IPR011006">
    <property type="entry name" value="CheY-like_superfamily"/>
</dbReference>
<accession>A0ABR6BJV0</accession>
<dbReference type="Gene3D" id="3.30.450.40">
    <property type="match status" value="1"/>
</dbReference>
<evidence type="ECO:0000256" key="1">
    <source>
        <dbReference type="ARBA" id="ARBA00022679"/>
    </source>
</evidence>
<dbReference type="SUPFAM" id="SSF52172">
    <property type="entry name" value="CheY-like"/>
    <property type="match status" value="1"/>
</dbReference>
<comment type="caution">
    <text evidence="6">The sequence shown here is derived from an EMBL/GenBank/DDBJ whole genome shotgun (WGS) entry which is preliminary data.</text>
</comment>
<dbReference type="SMART" id="SM01012">
    <property type="entry name" value="ANTAR"/>
    <property type="match status" value="1"/>
</dbReference>
<dbReference type="PROSITE" id="PS50921">
    <property type="entry name" value="ANTAR"/>
    <property type="match status" value="1"/>
</dbReference>
<sequence>MPADRLAEMFVRLTDTLVTDFDSIDFMDLVADSCVEVLDVDLAGVLLADQHHRLRTIAVSSERARLLELFELQSEQGPSVQCYRSGAVVSVADLNMAASRWPRFARAALAAGFEAVDALPLRLRERTIGALNLFHVRPRTLDLVGMRVAQALADVATISLLQEERSGRNDEVLAMRLQQALHSRIVIEQAKGVLAEHLDSDMDTAFAELRRYARDGGLTTSGAANEIVSGVVRTDWRRTLGGGRD</sequence>
<dbReference type="SUPFAM" id="SSF55781">
    <property type="entry name" value="GAF domain-like"/>
    <property type="match status" value="1"/>
</dbReference>
<keyword evidence="7" id="KW-1185">Reference proteome</keyword>
<dbReference type="InterPro" id="IPR029016">
    <property type="entry name" value="GAF-like_dom_sf"/>
</dbReference>
<keyword evidence="3" id="KW-0805">Transcription regulation</keyword>
<dbReference type="InterPro" id="IPR036388">
    <property type="entry name" value="WH-like_DNA-bd_sf"/>
</dbReference>
<dbReference type="InterPro" id="IPR003018">
    <property type="entry name" value="GAF"/>
</dbReference>
<evidence type="ECO:0000313" key="6">
    <source>
        <dbReference type="EMBL" id="MBA8927170.1"/>
    </source>
</evidence>
<dbReference type="InterPro" id="IPR012074">
    <property type="entry name" value="GAF_ANTAR"/>
</dbReference>
<dbReference type="EMBL" id="JACJID010000003">
    <property type="protein sequence ID" value="MBA8927170.1"/>
    <property type="molecule type" value="Genomic_DNA"/>
</dbReference>
<keyword evidence="4" id="KW-0804">Transcription</keyword>
<dbReference type="Proteomes" id="UP000517916">
    <property type="component" value="Unassembled WGS sequence"/>
</dbReference>
<keyword evidence="2" id="KW-0418">Kinase</keyword>
<keyword evidence="1" id="KW-0808">Transferase</keyword>
<proteinExistence type="predicted"/>
<dbReference type="RefSeq" id="WP_182838227.1">
    <property type="nucleotide sequence ID" value="NZ_BAAABQ010000057.1"/>
</dbReference>
<dbReference type="Gene3D" id="1.10.10.10">
    <property type="entry name" value="Winged helix-like DNA-binding domain superfamily/Winged helix DNA-binding domain"/>
    <property type="match status" value="1"/>
</dbReference>
<dbReference type="Pfam" id="PF03861">
    <property type="entry name" value="ANTAR"/>
    <property type="match status" value="1"/>
</dbReference>
<dbReference type="Pfam" id="PF13185">
    <property type="entry name" value="GAF_2"/>
    <property type="match status" value="1"/>
</dbReference>
<evidence type="ECO:0000313" key="7">
    <source>
        <dbReference type="Proteomes" id="UP000517916"/>
    </source>
</evidence>
<dbReference type="PIRSF" id="PIRSF036625">
    <property type="entry name" value="GAF_ANTAR"/>
    <property type="match status" value="1"/>
</dbReference>
<evidence type="ECO:0000259" key="5">
    <source>
        <dbReference type="PROSITE" id="PS50921"/>
    </source>
</evidence>
<feature type="domain" description="ANTAR" evidence="5">
    <location>
        <begin position="167"/>
        <end position="228"/>
    </location>
</feature>
<dbReference type="InterPro" id="IPR005561">
    <property type="entry name" value="ANTAR"/>
</dbReference>
<reference evidence="6 7" key="1">
    <citation type="submission" date="2020-08" db="EMBL/GenBank/DDBJ databases">
        <title>Genomic Encyclopedia of Archaeal and Bacterial Type Strains, Phase II (KMG-II): from individual species to whole genera.</title>
        <authorList>
            <person name="Goeker M."/>
        </authorList>
    </citation>
    <scope>NUCLEOTIDE SEQUENCE [LARGE SCALE GENOMIC DNA]</scope>
    <source>
        <strain evidence="6 7">DSM 43850</strain>
    </source>
</reference>
<evidence type="ECO:0000256" key="2">
    <source>
        <dbReference type="ARBA" id="ARBA00022777"/>
    </source>
</evidence>
<name>A0ABR6BJV0_9PSEU</name>
<gene>
    <name evidence="6" type="ORF">BC739_004376</name>
</gene>
<organism evidence="6 7">
    <name type="scientific">Kutzneria viridogrisea</name>
    <dbReference type="NCBI Taxonomy" id="47990"/>
    <lineage>
        <taxon>Bacteria</taxon>
        <taxon>Bacillati</taxon>
        <taxon>Actinomycetota</taxon>
        <taxon>Actinomycetes</taxon>
        <taxon>Pseudonocardiales</taxon>
        <taxon>Pseudonocardiaceae</taxon>
        <taxon>Kutzneria</taxon>
    </lineage>
</organism>
<protein>
    <submittedName>
        <fullName evidence="6">Transcriptional regulator with GAF, ATPase, and Fis domain</fullName>
    </submittedName>
</protein>